<dbReference type="InterPro" id="IPR034904">
    <property type="entry name" value="FSCA_dom_sf"/>
</dbReference>
<evidence type="ECO:0000256" key="2">
    <source>
        <dbReference type="SAM" id="MobiDB-lite"/>
    </source>
</evidence>
<dbReference type="InterPro" id="IPR001075">
    <property type="entry name" value="NIF_FeS_clus_asmbl_NifU_C"/>
</dbReference>
<feature type="compositionally biased region" description="Basic and acidic residues" evidence="2">
    <location>
        <begin position="284"/>
        <end position="298"/>
    </location>
</feature>
<comment type="similarity">
    <text evidence="1">Belongs to the NifU family.</text>
</comment>
<organism evidence="4 5">
    <name type="scientific">Acer saccharum</name>
    <name type="common">Sugar maple</name>
    <dbReference type="NCBI Taxonomy" id="4024"/>
    <lineage>
        <taxon>Eukaryota</taxon>
        <taxon>Viridiplantae</taxon>
        <taxon>Streptophyta</taxon>
        <taxon>Embryophyta</taxon>
        <taxon>Tracheophyta</taxon>
        <taxon>Spermatophyta</taxon>
        <taxon>Magnoliopsida</taxon>
        <taxon>eudicotyledons</taxon>
        <taxon>Gunneridae</taxon>
        <taxon>Pentapetalae</taxon>
        <taxon>rosids</taxon>
        <taxon>malvids</taxon>
        <taxon>Sapindales</taxon>
        <taxon>Sapindaceae</taxon>
        <taxon>Hippocastanoideae</taxon>
        <taxon>Acereae</taxon>
        <taxon>Acer</taxon>
    </lineage>
</organism>
<dbReference type="Pfam" id="PF01106">
    <property type="entry name" value="NifU"/>
    <property type="match status" value="1"/>
</dbReference>
<gene>
    <name evidence="4" type="ORF">LWI29_035433</name>
</gene>
<feature type="region of interest" description="Disordered" evidence="2">
    <location>
        <begin position="126"/>
        <end position="248"/>
    </location>
</feature>
<evidence type="ECO:0000313" key="4">
    <source>
        <dbReference type="EMBL" id="KAK0577585.1"/>
    </source>
</evidence>
<evidence type="ECO:0000256" key="1">
    <source>
        <dbReference type="ARBA" id="ARBA00006420"/>
    </source>
</evidence>
<comment type="caution">
    <text evidence="4">The sequence shown here is derived from an EMBL/GenBank/DDBJ whole genome shotgun (WGS) entry which is preliminary data.</text>
</comment>
<feature type="compositionally biased region" description="Basic residues" evidence="2">
    <location>
        <begin position="299"/>
        <end position="310"/>
    </location>
</feature>
<dbReference type="GO" id="GO:0005198">
    <property type="term" value="F:structural molecule activity"/>
    <property type="evidence" value="ECO:0007669"/>
    <property type="project" value="UniProtKB-ARBA"/>
</dbReference>
<feature type="region of interest" description="Disordered" evidence="2">
    <location>
        <begin position="261"/>
        <end position="314"/>
    </location>
</feature>
<reference evidence="4" key="1">
    <citation type="journal article" date="2022" name="Plant J.">
        <title>Strategies of tolerance reflected in two North American maple genomes.</title>
        <authorList>
            <person name="McEvoy S.L."/>
            <person name="Sezen U.U."/>
            <person name="Trouern-Trend A."/>
            <person name="McMahon S.M."/>
            <person name="Schaberg P.G."/>
            <person name="Yang J."/>
            <person name="Wegrzyn J.L."/>
            <person name="Swenson N.G."/>
        </authorList>
    </citation>
    <scope>NUCLEOTIDE SEQUENCE</scope>
    <source>
        <strain evidence="4">NS2018</strain>
    </source>
</reference>
<dbReference type="GO" id="GO:0016226">
    <property type="term" value="P:iron-sulfur cluster assembly"/>
    <property type="evidence" value="ECO:0007669"/>
    <property type="project" value="InterPro"/>
</dbReference>
<feature type="domain" description="NIF system FeS cluster assembly NifU C-terminal" evidence="3">
    <location>
        <begin position="413"/>
        <end position="447"/>
    </location>
</feature>
<dbReference type="AlphaFoldDB" id="A0AA39VEU6"/>
<feature type="compositionally biased region" description="Basic and acidic residues" evidence="2">
    <location>
        <begin position="361"/>
        <end position="370"/>
    </location>
</feature>
<feature type="region of interest" description="Disordered" evidence="2">
    <location>
        <begin position="88"/>
        <end position="112"/>
    </location>
</feature>
<dbReference type="GO" id="GO:0005506">
    <property type="term" value="F:iron ion binding"/>
    <property type="evidence" value="ECO:0007669"/>
    <property type="project" value="InterPro"/>
</dbReference>
<accession>A0AA39VEU6</accession>
<feature type="region of interest" description="Disordered" evidence="2">
    <location>
        <begin position="361"/>
        <end position="400"/>
    </location>
</feature>
<evidence type="ECO:0000259" key="3">
    <source>
        <dbReference type="Pfam" id="PF01106"/>
    </source>
</evidence>
<proteinExistence type="inferred from homology"/>
<sequence length="472" mass="52539">MGNGSFPVKLVEQAEQPSSQWLSEHLGLRPMGSNLNCNTEELAVEQVLSKSTREACPWTDHRSDKGRKGEKEDDFFYSRFRKENRKNVREEFSSNPKYLEKEKGGPSEVRDKGEDCWIPIARSKARVEYRSGSSQEKRMFGPGPASFSSDTDSGPLLQGKWTKGECSTKRIEERQEVNKSGGGLYDSGLKGENRDEPDQNGFNEHLAQVESSNGDTSDSSSSDSDDNSQKSKSDHNPSSIQVVPETQLEARRGIDLMVDLREEGDERSIQGIVQEGTVMDDSTGQDKTRECTEQENSRKPRGKNAKKPRGKCSNSAFKIHPMVTRGGNTVIGHKEKTKRVVWNLEEEISKIIEKGVARRLERASKRRGVDGDASGGQNLEGEEQERGNSGNTEEEAVATPDSAVELPLTAKNVENVMDEVRPYLIADGGNVALHEIDGNIVRLKLQGVRSRVSKCVYLLFLPLLVFVEYVKD</sequence>
<keyword evidence="5" id="KW-1185">Reference proteome</keyword>
<dbReference type="Proteomes" id="UP001168877">
    <property type="component" value="Unassembled WGS sequence"/>
</dbReference>
<dbReference type="EMBL" id="JAUESC010000386">
    <property type="protein sequence ID" value="KAK0577585.1"/>
    <property type="molecule type" value="Genomic_DNA"/>
</dbReference>
<dbReference type="Gene3D" id="3.30.300.130">
    <property type="entry name" value="Fe-S cluster assembly (FSCA)"/>
    <property type="match status" value="1"/>
</dbReference>
<name>A0AA39VEU6_ACESA</name>
<feature type="compositionally biased region" description="Basic and acidic residues" evidence="2">
    <location>
        <begin position="126"/>
        <end position="139"/>
    </location>
</feature>
<feature type="compositionally biased region" description="Basic and acidic residues" evidence="2">
    <location>
        <begin position="162"/>
        <end position="177"/>
    </location>
</feature>
<dbReference type="SUPFAM" id="SSF117916">
    <property type="entry name" value="Fe-S cluster assembly (FSCA) domain-like"/>
    <property type="match status" value="1"/>
</dbReference>
<protein>
    <recommendedName>
        <fullName evidence="3">NIF system FeS cluster assembly NifU C-terminal domain-containing protein</fullName>
    </recommendedName>
</protein>
<feature type="compositionally biased region" description="Low complexity" evidence="2">
    <location>
        <begin position="211"/>
        <end position="222"/>
    </location>
</feature>
<evidence type="ECO:0000313" key="5">
    <source>
        <dbReference type="Proteomes" id="UP001168877"/>
    </source>
</evidence>
<reference evidence="4" key="2">
    <citation type="submission" date="2023-06" db="EMBL/GenBank/DDBJ databases">
        <authorList>
            <person name="Swenson N.G."/>
            <person name="Wegrzyn J.L."/>
            <person name="Mcevoy S.L."/>
        </authorList>
    </citation>
    <scope>NUCLEOTIDE SEQUENCE</scope>
    <source>
        <strain evidence="4">NS2018</strain>
        <tissue evidence="4">Leaf</tissue>
    </source>
</reference>
<dbReference type="GO" id="GO:0051536">
    <property type="term" value="F:iron-sulfur cluster binding"/>
    <property type="evidence" value="ECO:0007669"/>
    <property type="project" value="InterPro"/>
</dbReference>